<organism evidence="2 3">
    <name type="scientific">Streptococcus pacificus</name>
    <dbReference type="NCBI Taxonomy" id="2740577"/>
    <lineage>
        <taxon>Bacteria</taxon>
        <taxon>Bacillati</taxon>
        <taxon>Bacillota</taxon>
        <taxon>Bacilli</taxon>
        <taxon>Lactobacillales</taxon>
        <taxon>Streptococcaceae</taxon>
        <taxon>Streptococcus</taxon>
    </lineage>
</organism>
<evidence type="ECO:0000313" key="2">
    <source>
        <dbReference type="EMBL" id="MBJ8325901.1"/>
    </source>
</evidence>
<keyword evidence="1" id="KW-1133">Transmembrane helix</keyword>
<comment type="caution">
    <text evidence="2">The sequence shown here is derived from an EMBL/GenBank/DDBJ whole genome shotgun (WGS) entry which is preliminary data.</text>
</comment>
<evidence type="ECO:0000256" key="1">
    <source>
        <dbReference type="SAM" id="Phobius"/>
    </source>
</evidence>
<feature type="transmembrane region" description="Helical" evidence="1">
    <location>
        <begin position="46"/>
        <end position="67"/>
    </location>
</feature>
<dbReference type="NCBIfam" id="TIGR02327">
    <property type="entry name" value="int_mem_ywzB"/>
    <property type="match status" value="1"/>
</dbReference>
<reference evidence="2 3" key="1">
    <citation type="journal article" date="2021" name="Int. J. Syst. Evol. Microbiol.">
        <title>Streptococcus vicugnae sp. nov., isolated from faeces of alpacas (Vicugna pacos) and cattle (Bos taurus), Streptococcus zalophi sp. nov., and Streptococcus pacificus sp. nov., isolated from respiratory tract of California sea lions (Zalophus californianus).</title>
        <authorList>
            <person name="Volokhov D.V."/>
            <person name="Zagorodnyaya T.A."/>
            <person name="Shen Z."/>
            <person name="Blom J."/>
            <person name="Furtak V.A."/>
            <person name="Eisenberg T."/>
            <person name="Fan P."/>
            <person name="Jeong K.C."/>
            <person name="Gao Y."/>
            <person name="Zhang S."/>
            <person name="Amselle M."/>
        </authorList>
    </citation>
    <scope>NUCLEOTIDE SEQUENCE [LARGE SCALE GENOMIC DNA]</scope>
    <source>
        <strain evidence="2 3">CSL7591</strain>
    </source>
</reference>
<sequence>MEMIDLILRFTTHLILIGMTYQLLITLFDWGKIVKQPTLNVGKIKLLILFLSITIGFMVSNFIMTIIEISERLFLFF</sequence>
<keyword evidence="1" id="KW-0812">Transmembrane</keyword>
<proteinExistence type="predicted"/>
<keyword evidence="1" id="KW-0472">Membrane</keyword>
<dbReference type="Pfam" id="PF06612">
    <property type="entry name" value="DUF1146"/>
    <property type="match status" value="1"/>
</dbReference>
<accession>A0ABS0ZIR5</accession>
<dbReference type="Proteomes" id="UP000653045">
    <property type="component" value="Unassembled WGS sequence"/>
</dbReference>
<dbReference type="EMBL" id="JAENBO010000003">
    <property type="protein sequence ID" value="MBJ8325901.1"/>
    <property type="molecule type" value="Genomic_DNA"/>
</dbReference>
<gene>
    <name evidence="2" type="ORF">JHK62_04370</name>
</gene>
<dbReference type="InterPro" id="IPR009526">
    <property type="entry name" value="DUF1146"/>
</dbReference>
<protein>
    <submittedName>
        <fullName evidence="2">DUF1146 domain-containing protein</fullName>
    </submittedName>
</protein>
<name>A0ABS0ZIR5_9STRE</name>
<evidence type="ECO:0000313" key="3">
    <source>
        <dbReference type="Proteomes" id="UP000653045"/>
    </source>
</evidence>
<keyword evidence="3" id="KW-1185">Reference proteome</keyword>